<organism evidence="10 11">
    <name type="scientific">Oculimacula yallundae</name>
    <dbReference type="NCBI Taxonomy" id="86028"/>
    <lineage>
        <taxon>Eukaryota</taxon>
        <taxon>Fungi</taxon>
        <taxon>Dikarya</taxon>
        <taxon>Ascomycota</taxon>
        <taxon>Pezizomycotina</taxon>
        <taxon>Leotiomycetes</taxon>
        <taxon>Helotiales</taxon>
        <taxon>Ploettnerulaceae</taxon>
        <taxon>Oculimacula</taxon>
    </lineage>
</organism>
<accession>A0ABR4CJD9</accession>
<keyword evidence="5" id="KW-0862">Zinc</keyword>
<dbReference type="PANTHER" id="PTHR24376">
    <property type="entry name" value="ZINC FINGER PROTEIN"/>
    <property type="match status" value="1"/>
</dbReference>
<dbReference type="InterPro" id="IPR036236">
    <property type="entry name" value="Znf_C2H2_sf"/>
</dbReference>
<dbReference type="Gene3D" id="3.30.160.60">
    <property type="entry name" value="Classic Zinc Finger"/>
    <property type="match status" value="1"/>
</dbReference>
<keyword evidence="4 7" id="KW-0863">Zinc-finger</keyword>
<evidence type="ECO:0000256" key="3">
    <source>
        <dbReference type="ARBA" id="ARBA00022737"/>
    </source>
</evidence>
<dbReference type="PANTHER" id="PTHR24376:SF216">
    <property type="entry name" value="ZINC FINGER PROTEIN 420-LIKE"/>
    <property type="match status" value="1"/>
</dbReference>
<evidence type="ECO:0000256" key="5">
    <source>
        <dbReference type="ARBA" id="ARBA00022833"/>
    </source>
</evidence>
<evidence type="ECO:0000256" key="1">
    <source>
        <dbReference type="ARBA" id="ARBA00004123"/>
    </source>
</evidence>
<feature type="region of interest" description="Disordered" evidence="8">
    <location>
        <begin position="211"/>
        <end position="234"/>
    </location>
</feature>
<dbReference type="PROSITE" id="PS00028">
    <property type="entry name" value="ZINC_FINGER_C2H2_1"/>
    <property type="match status" value="2"/>
</dbReference>
<evidence type="ECO:0000256" key="2">
    <source>
        <dbReference type="ARBA" id="ARBA00022723"/>
    </source>
</evidence>
<dbReference type="Pfam" id="PF00096">
    <property type="entry name" value="zf-C2H2"/>
    <property type="match status" value="1"/>
</dbReference>
<proteinExistence type="predicted"/>
<reference evidence="10 11" key="1">
    <citation type="journal article" date="2024" name="Commun. Biol.">
        <title>Comparative genomic analysis of thermophilic fungi reveals convergent evolutionary adaptations and gene losses.</title>
        <authorList>
            <person name="Steindorff A.S."/>
            <person name="Aguilar-Pontes M.V."/>
            <person name="Robinson A.J."/>
            <person name="Andreopoulos B."/>
            <person name="LaButti K."/>
            <person name="Kuo A."/>
            <person name="Mondo S."/>
            <person name="Riley R."/>
            <person name="Otillar R."/>
            <person name="Haridas S."/>
            <person name="Lipzen A."/>
            <person name="Grimwood J."/>
            <person name="Schmutz J."/>
            <person name="Clum A."/>
            <person name="Reid I.D."/>
            <person name="Moisan M.C."/>
            <person name="Butler G."/>
            <person name="Nguyen T.T.M."/>
            <person name="Dewar K."/>
            <person name="Conant G."/>
            <person name="Drula E."/>
            <person name="Henrissat B."/>
            <person name="Hansel C."/>
            <person name="Singer S."/>
            <person name="Hutchinson M.I."/>
            <person name="de Vries R.P."/>
            <person name="Natvig D.O."/>
            <person name="Powell A.J."/>
            <person name="Tsang A."/>
            <person name="Grigoriev I.V."/>
        </authorList>
    </citation>
    <scope>NUCLEOTIDE SEQUENCE [LARGE SCALE GENOMIC DNA]</scope>
    <source>
        <strain evidence="10 11">CBS 494.80</strain>
    </source>
</reference>
<evidence type="ECO:0000256" key="6">
    <source>
        <dbReference type="ARBA" id="ARBA00023242"/>
    </source>
</evidence>
<dbReference type="PROSITE" id="PS50157">
    <property type="entry name" value="ZINC_FINGER_C2H2_2"/>
    <property type="match status" value="1"/>
</dbReference>
<evidence type="ECO:0000259" key="9">
    <source>
        <dbReference type="PROSITE" id="PS50157"/>
    </source>
</evidence>
<dbReference type="InterPro" id="IPR013087">
    <property type="entry name" value="Znf_C2H2_type"/>
</dbReference>
<dbReference type="SMART" id="SM00355">
    <property type="entry name" value="ZnF_C2H2"/>
    <property type="match status" value="3"/>
</dbReference>
<dbReference type="EMBL" id="JAZHXI010000007">
    <property type="protein sequence ID" value="KAL2070080.1"/>
    <property type="molecule type" value="Genomic_DNA"/>
</dbReference>
<comment type="subcellular location">
    <subcellularLocation>
        <location evidence="1">Nucleus</location>
    </subcellularLocation>
</comment>
<dbReference type="SUPFAM" id="SSF57667">
    <property type="entry name" value="beta-beta-alpha zinc fingers"/>
    <property type="match status" value="1"/>
</dbReference>
<dbReference type="Proteomes" id="UP001595075">
    <property type="component" value="Unassembled WGS sequence"/>
</dbReference>
<keyword evidence="3" id="KW-0677">Repeat</keyword>
<feature type="domain" description="C2H2-type" evidence="9">
    <location>
        <begin position="108"/>
        <end position="135"/>
    </location>
</feature>
<evidence type="ECO:0000313" key="10">
    <source>
        <dbReference type="EMBL" id="KAL2070080.1"/>
    </source>
</evidence>
<protein>
    <recommendedName>
        <fullName evidence="9">C2H2-type domain-containing protein</fullName>
    </recommendedName>
</protein>
<keyword evidence="2" id="KW-0479">Metal-binding</keyword>
<keyword evidence="11" id="KW-1185">Reference proteome</keyword>
<evidence type="ECO:0000256" key="8">
    <source>
        <dbReference type="SAM" id="MobiDB-lite"/>
    </source>
</evidence>
<gene>
    <name evidence="10" type="ORF">VTL71DRAFT_14760</name>
</gene>
<evidence type="ECO:0000256" key="7">
    <source>
        <dbReference type="PROSITE-ProRule" id="PRU00042"/>
    </source>
</evidence>
<sequence length="415" mass="46038">MLLRSGRIVTSFTMPAATTAKSCDIYFPSLRKHLTHVRSIAHTTPHHCCDCDREYTSPETLSYHCCDCDEVLRNQRFFQRHFSTKKHLRKVGAPVSSESSRILPHKYNKCSKCDETFLTKKQLKSHMSSHRPARNIPCPTGGGCRKKFAQASGLLNHLESGCCASGITRAKMHQLVFAHDPNRYITSVEAVKMILPSEHISASQTSYLSDVVDFSSDNPPEDHSPPLSPDSEDDILSEWFADDRGLLELTTSASDSDTDSDWSMIRGAVLTPTYSDNASEWSFVSEDIVQVSSNSLLSFHTNPDANSNKDTTSQERRCQLCAPNRKPFGSVRAYQAHVNSAAHAPKIFHCPLSFIPKVDSPDLSKARSFSTLGGLTQHLESGRCEGGLDMYSKAITFVEEQLRLLGLSGFITLST</sequence>
<evidence type="ECO:0000313" key="11">
    <source>
        <dbReference type="Proteomes" id="UP001595075"/>
    </source>
</evidence>
<keyword evidence="6" id="KW-0539">Nucleus</keyword>
<evidence type="ECO:0000256" key="4">
    <source>
        <dbReference type="ARBA" id="ARBA00022771"/>
    </source>
</evidence>
<comment type="caution">
    <text evidence="10">The sequence shown here is derived from an EMBL/GenBank/DDBJ whole genome shotgun (WGS) entry which is preliminary data.</text>
</comment>
<name>A0ABR4CJD9_9HELO</name>